<organism evidence="2 3">
    <name type="scientific">Ameca splendens</name>
    <dbReference type="NCBI Taxonomy" id="208324"/>
    <lineage>
        <taxon>Eukaryota</taxon>
        <taxon>Metazoa</taxon>
        <taxon>Chordata</taxon>
        <taxon>Craniata</taxon>
        <taxon>Vertebrata</taxon>
        <taxon>Euteleostomi</taxon>
        <taxon>Actinopterygii</taxon>
        <taxon>Neopterygii</taxon>
        <taxon>Teleostei</taxon>
        <taxon>Neoteleostei</taxon>
        <taxon>Acanthomorphata</taxon>
        <taxon>Ovalentaria</taxon>
        <taxon>Atherinomorphae</taxon>
        <taxon>Cyprinodontiformes</taxon>
        <taxon>Goodeidae</taxon>
        <taxon>Ameca</taxon>
    </lineage>
</organism>
<gene>
    <name evidence="2" type="ORF">AMECASPLE_033821</name>
</gene>
<accession>A0ABV0XW69</accession>
<name>A0ABV0XW69_9TELE</name>
<evidence type="ECO:0000313" key="3">
    <source>
        <dbReference type="Proteomes" id="UP001469553"/>
    </source>
</evidence>
<dbReference type="Proteomes" id="UP001469553">
    <property type="component" value="Unassembled WGS sequence"/>
</dbReference>
<dbReference type="EMBL" id="JAHRIP010014073">
    <property type="protein sequence ID" value="MEQ2285618.1"/>
    <property type="molecule type" value="Genomic_DNA"/>
</dbReference>
<evidence type="ECO:0000256" key="1">
    <source>
        <dbReference type="SAM" id="MobiDB-lite"/>
    </source>
</evidence>
<reference evidence="2 3" key="1">
    <citation type="submission" date="2021-06" db="EMBL/GenBank/DDBJ databases">
        <authorList>
            <person name="Palmer J.M."/>
        </authorList>
    </citation>
    <scope>NUCLEOTIDE SEQUENCE [LARGE SCALE GENOMIC DNA]</scope>
    <source>
        <strain evidence="2 3">AS_MEX2019</strain>
        <tissue evidence="2">Muscle</tissue>
    </source>
</reference>
<comment type="caution">
    <text evidence="2">The sequence shown here is derived from an EMBL/GenBank/DDBJ whole genome shotgun (WGS) entry which is preliminary data.</text>
</comment>
<sequence>MIILSASVHLTTETPSISTRLARRRCRHRLKAAASAAAEDKLDASASAAAEDQLDASTSASAEGQLDASASAATKGELDTSASAPASAVGRPDAIFIIYTPGSDIIIIFITSSLC</sequence>
<evidence type="ECO:0000313" key="2">
    <source>
        <dbReference type="EMBL" id="MEQ2285618.1"/>
    </source>
</evidence>
<keyword evidence="3" id="KW-1185">Reference proteome</keyword>
<protein>
    <submittedName>
        <fullName evidence="2">Uncharacterized protein</fullName>
    </submittedName>
</protein>
<proteinExistence type="predicted"/>
<feature type="region of interest" description="Disordered" evidence="1">
    <location>
        <begin position="53"/>
        <end position="86"/>
    </location>
</feature>